<dbReference type="EMBL" id="KJ676450">
    <property type="protein sequence ID" value="AIU41345.1"/>
    <property type="molecule type" value="Genomic_DNA"/>
</dbReference>
<dbReference type="KEGG" id="vg:26382561"/>
<organism evidence="1 2">
    <name type="scientific">Sucra jujuba nucleopolyhedrovirus</name>
    <dbReference type="NCBI Taxonomy" id="1563660"/>
    <lineage>
        <taxon>Viruses</taxon>
        <taxon>Viruses incertae sedis</taxon>
        <taxon>Naldaviricetes</taxon>
        <taxon>Lefavirales</taxon>
        <taxon>Baculoviridae</taxon>
        <taxon>Alphabaculovirus</taxon>
        <taxon>Alphabaculovirus sujujubae</taxon>
    </lineage>
</organism>
<reference evidence="1 2" key="1">
    <citation type="journal article" date="2014" name="PLoS ONE">
        <title>Genomic Sequencing and Analysis of Sucra jujuba Nucleopolyhedrovirus.</title>
        <authorList>
            <person name="Liu X."/>
            <person name="Yin F."/>
            <person name="Zhu Z."/>
            <person name="Hou D."/>
            <person name="Wang J."/>
            <person name="Zhang L."/>
            <person name="Wang M."/>
            <person name="Wang H."/>
            <person name="Hu Z."/>
            <person name="Deng F."/>
        </authorList>
    </citation>
    <scope>NUCLEOTIDE SEQUENCE [LARGE SCALE GENOMIC DNA]</scope>
    <source>
        <strain evidence="1">473</strain>
    </source>
</reference>
<dbReference type="GeneID" id="26382561"/>
<dbReference type="Proteomes" id="UP000201917">
    <property type="component" value="Segment"/>
</dbReference>
<keyword evidence="2" id="KW-1185">Reference proteome</keyword>
<evidence type="ECO:0000313" key="1">
    <source>
        <dbReference type="EMBL" id="AIU41345.1"/>
    </source>
</evidence>
<name>A0A097P935_9ABAC</name>
<evidence type="ECO:0000313" key="2">
    <source>
        <dbReference type="Proteomes" id="UP000201917"/>
    </source>
</evidence>
<accession>A0A097P935</accession>
<protein>
    <submittedName>
        <fullName evidence="1">Orf106</fullName>
    </submittedName>
</protein>
<proteinExistence type="predicted"/>
<dbReference type="RefSeq" id="YP_009186797.1">
    <property type="nucleotide sequence ID" value="NC_028636.1"/>
</dbReference>
<sequence length="174" mass="20357">MVDQVENLYNLVTMSFLNNLYGNLQYYEMILTQINNADLRRVSIVNAAEFCASIKSVIDEILEDWCNYEADLSDARVQKLVYLIPKCLFTDKFYNHNMRKMSQALQYVTEDWSDKQKMLIVEGINTYGTSIVDLSTFWETRNLPAIEYDKKETVDLMLQTYNDLTDYLSSVCTK</sequence>